<keyword evidence="2 7" id="KW-0812">Transmembrane</keyword>
<dbReference type="InterPro" id="IPR036640">
    <property type="entry name" value="ABC1_TM_sf"/>
</dbReference>
<dbReference type="PANTHER" id="PTHR24221:SF503">
    <property type="entry name" value="MITOCHONDRIAL POTASSIUM CHANNEL ATP-BINDING SUBUNIT"/>
    <property type="match status" value="1"/>
</dbReference>
<dbReference type="Gene3D" id="3.40.50.300">
    <property type="entry name" value="P-loop containing nucleotide triphosphate hydrolases"/>
    <property type="match status" value="1"/>
</dbReference>
<evidence type="ECO:0000256" key="7">
    <source>
        <dbReference type="SAM" id="Phobius"/>
    </source>
</evidence>
<dbReference type="SUPFAM" id="SSF52540">
    <property type="entry name" value="P-loop containing nucleoside triphosphate hydrolases"/>
    <property type="match status" value="1"/>
</dbReference>
<dbReference type="Gene3D" id="1.20.1560.10">
    <property type="entry name" value="ABC transporter type 1, transmembrane domain"/>
    <property type="match status" value="1"/>
</dbReference>
<dbReference type="InterPro" id="IPR003593">
    <property type="entry name" value="AAA+_ATPase"/>
</dbReference>
<dbReference type="InterPro" id="IPR017871">
    <property type="entry name" value="ABC_transporter-like_CS"/>
</dbReference>
<dbReference type="SUPFAM" id="SSF90123">
    <property type="entry name" value="ABC transporter transmembrane region"/>
    <property type="match status" value="1"/>
</dbReference>
<feature type="domain" description="ABC transporter" evidence="8">
    <location>
        <begin position="344"/>
        <end position="581"/>
    </location>
</feature>
<dbReference type="PROSITE" id="PS50929">
    <property type="entry name" value="ABC_TM1F"/>
    <property type="match status" value="1"/>
</dbReference>
<dbReference type="InterPro" id="IPR039421">
    <property type="entry name" value="Type_1_exporter"/>
</dbReference>
<evidence type="ECO:0000313" key="11">
    <source>
        <dbReference type="Proteomes" id="UP001597497"/>
    </source>
</evidence>
<dbReference type="InterPro" id="IPR003439">
    <property type="entry name" value="ABC_transporter-like_ATP-bd"/>
</dbReference>
<name>A0ABW5R717_9BACL</name>
<feature type="transmembrane region" description="Helical" evidence="7">
    <location>
        <begin position="12"/>
        <end position="38"/>
    </location>
</feature>
<evidence type="ECO:0000256" key="4">
    <source>
        <dbReference type="ARBA" id="ARBA00022840"/>
    </source>
</evidence>
<gene>
    <name evidence="10" type="ORF">ACFSUC_04520</name>
</gene>
<keyword evidence="3" id="KW-0547">Nucleotide-binding</keyword>
<dbReference type="GO" id="GO:0005524">
    <property type="term" value="F:ATP binding"/>
    <property type="evidence" value="ECO:0007669"/>
    <property type="project" value="UniProtKB-KW"/>
</dbReference>
<evidence type="ECO:0000256" key="2">
    <source>
        <dbReference type="ARBA" id="ARBA00022692"/>
    </source>
</evidence>
<dbReference type="InterPro" id="IPR027417">
    <property type="entry name" value="P-loop_NTPase"/>
</dbReference>
<dbReference type="RefSeq" id="WP_379928295.1">
    <property type="nucleotide sequence ID" value="NZ_JBHUMM010000007.1"/>
</dbReference>
<feature type="transmembrane region" description="Helical" evidence="7">
    <location>
        <begin position="255"/>
        <end position="273"/>
    </location>
</feature>
<accession>A0ABW5R717</accession>
<dbReference type="PROSITE" id="PS50893">
    <property type="entry name" value="ABC_TRANSPORTER_2"/>
    <property type="match status" value="1"/>
</dbReference>
<evidence type="ECO:0000256" key="6">
    <source>
        <dbReference type="ARBA" id="ARBA00023136"/>
    </source>
</evidence>
<evidence type="ECO:0000256" key="5">
    <source>
        <dbReference type="ARBA" id="ARBA00022989"/>
    </source>
</evidence>
<keyword evidence="11" id="KW-1185">Reference proteome</keyword>
<dbReference type="CDD" id="cd03228">
    <property type="entry name" value="ABCC_MRP_Like"/>
    <property type="match status" value="1"/>
</dbReference>
<proteinExistence type="predicted"/>
<dbReference type="EMBL" id="JBHUMM010000007">
    <property type="protein sequence ID" value="MFD2670870.1"/>
    <property type="molecule type" value="Genomic_DNA"/>
</dbReference>
<sequence length="601" mass="68711">MKRKNAISALFILIKYAPFTISIILVIVCLIPLLSGINLSLTQNLINEITELYHFGDVIDLLFLIASIQVLIGILDVVKKFLEEKFSMYGQQRLQEYLLKSLNFTTITNLERAKFRNDMFYVSNNYMLINQLVSAALAIIQQTVLIITYSYIIVIVDMYIIIVTILCSIPIFIFHNQLVLKRENLNIKLSEKERESQYYFDNMMRPENQRELKIFDIKPFFLYKWSNAIKFTFIRKVNFMKEESAWHAASKITNLAGFLIVQIILIKGIAGGSVSLGEYVAVTAAFGVLEGSAISLAYQISIVKQFYFIKEKYEKLINEYIYSSNTQVNKEVSVANHTCAFSQIVLSNLSFKYPDFNEPALKNLNLTIEAGQSVSIVGENGSGKSTLGKVLLGMHEIMDNTLFYDGNDINNLNRETIYKSVSTVQQDFLKLPVSVYDNITFDHNLKDKNKWGQFTELYANILPFNIENHESQLLGNEYLGGKQLSGGQWQRIALARALYKKSSLLVLDEATSALDPENEVAIVNDILEKRKKEMTIFITHRLSITPLTDKILVMHNGRIIEEGNFSELMKLNGKFKKMWISQNKEKGDLNEANEFQGIVQF</sequence>
<reference evidence="11" key="1">
    <citation type="journal article" date="2019" name="Int. J. Syst. Evol. Microbiol.">
        <title>The Global Catalogue of Microorganisms (GCM) 10K type strain sequencing project: providing services to taxonomists for standard genome sequencing and annotation.</title>
        <authorList>
            <consortium name="The Broad Institute Genomics Platform"/>
            <consortium name="The Broad Institute Genome Sequencing Center for Infectious Disease"/>
            <person name="Wu L."/>
            <person name="Ma J."/>
        </authorList>
    </citation>
    <scope>NUCLEOTIDE SEQUENCE [LARGE SCALE GENOMIC DNA]</scope>
    <source>
        <strain evidence="11">KCTC 33676</strain>
    </source>
</reference>
<dbReference type="PANTHER" id="PTHR24221">
    <property type="entry name" value="ATP-BINDING CASSETTE SUB-FAMILY B"/>
    <property type="match status" value="1"/>
</dbReference>
<feature type="domain" description="ABC transmembrane type-1" evidence="9">
    <location>
        <begin position="41"/>
        <end position="305"/>
    </location>
</feature>
<evidence type="ECO:0000259" key="8">
    <source>
        <dbReference type="PROSITE" id="PS50893"/>
    </source>
</evidence>
<dbReference type="Proteomes" id="UP001597497">
    <property type="component" value="Unassembled WGS sequence"/>
</dbReference>
<keyword evidence="5 7" id="KW-1133">Transmembrane helix</keyword>
<dbReference type="Pfam" id="PF00005">
    <property type="entry name" value="ABC_tran"/>
    <property type="match status" value="1"/>
</dbReference>
<dbReference type="PROSITE" id="PS00211">
    <property type="entry name" value="ABC_TRANSPORTER_1"/>
    <property type="match status" value="1"/>
</dbReference>
<keyword evidence="4 10" id="KW-0067">ATP-binding</keyword>
<feature type="transmembrane region" description="Helical" evidence="7">
    <location>
        <begin position="146"/>
        <end position="174"/>
    </location>
</feature>
<dbReference type="SMART" id="SM00382">
    <property type="entry name" value="AAA"/>
    <property type="match status" value="1"/>
</dbReference>
<protein>
    <submittedName>
        <fullName evidence="10">ATP-binding cassette domain-containing protein</fullName>
    </submittedName>
</protein>
<evidence type="ECO:0000313" key="10">
    <source>
        <dbReference type="EMBL" id="MFD2670870.1"/>
    </source>
</evidence>
<feature type="transmembrane region" description="Helical" evidence="7">
    <location>
        <begin position="279"/>
        <end position="300"/>
    </location>
</feature>
<feature type="transmembrane region" description="Helical" evidence="7">
    <location>
        <begin position="58"/>
        <end position="78"/>
    </location>
</feature>
<feature type="transmembrane region" description="Helical" evidence="7">
    <location>
        <begin position="119"/>
        <end position="140"/>
    </location>
</feature>
<dbReference type="InterPro" id="IPR011527">
    <property type="entry name" value="ABC1_TM_dom"/>
</dbReference>
<keyword evidence="6 7" id="KW-0472">Membrane</keyword>
<evidence type="ECO:0000256" key="3">
    <source>
        <dbReference type="ARBA" id="ARBA00022741"/>
    </source>
</evidence>
<comment type="caution">
    <text evidence="10">The sequence shown here is derived from an EMBL/GenBank/DDBJ whole genome shotgun (WGS) entry which is preliminary data.</text>
</comment>
<evidence type="ECO:0000256" key="1">
    <source>
        <dbReference type="ARBA" id="ARBA00004651"/>
    </source>
</evidence>
<comment type="subcellular location">
    <subcellularLocation>
        <location evidence="1">Cell membrane</location>
        <topology evidence="1">Multi-pass membrane protein</topology>
    </subcellularLocation>
</comment>
<organism evidence="10 11">
    <name type="scientific">Marinicrinis sediminis</name>
    <dbReference type="NCBI Taxonomy" id="1652465"/>
    <lineage>
        <taxon>Bacteria</taxon>
        <taxon>Bacillati</taxon>
        <taxon>Bacillota</taxon>
        <taxon>Bacilli</taxon>
        <taxon>Bacillales</taxon>
        <taxon>Paenibacillaceae</taxon>
    </lineage>
</organism>
<evidence type="ECO:0000259" key="9">
    <source>
        <dbReference type="PROSITE" id="PS50929"/>
    </source>
</evidence>